<accession>X0SCQ5</accession>
<protein>
    <recommendedName>
        <fullName evidence="1">Cupin type-2 domain-containing protein</fullName>
    </recommendedName>
</protein>
<dbReference type="PANTHER" id="PTHR40112">
    <property type="entry name" value="H2HPP ISOMERASE"/>
    <property type="match status" value="1"/>
</dbReference>
<dbReference type="InterPro" id="IPR014710">
    <property type="entry name" value="RmlC-like_jellyroll"/>
</dbReference>
<proteinExistence type="predicted"/>
<comment type="caution">
    <text evidence="2">The sequence shown here is derived from an EMBL/GenBank/DDBJ whole genome shotgun (WGS) entry which is preliminary data.</text>
</comment>
<dbReference type="Pfam" id="PF07883">
    <property type="entry name" value="Cupin_2"/>
    <property type="match status" value="1"/>
</dbReference>
<feature type="domain" description="Cupin type-2" evidence="1">
    <location>
        <begin position="35"/>
        <end position="90"/>
    </location>
</feature>
<dbReference type="InterPro" id="IPR013096">
    <property type="entry name" value="Cupin_2"/>
</dbReference>
<evidence type="ECO:0000313" key="2">
    <source>
        <dbReference type="EMBL" id="GAF73697.1"/>
    </source>
</evidence>
<dbReference type="AlphaFoldDB" id="X0SCQ5"/>
<sequence length="110" mass="12458">MEKVNFFKVNELKAKEVMKGITVRSVANKNSMITFFEFAPNSIVPEHKHPHEQITVVTVGSLKMTIEGETKTLKVGEGVVIPPNVEHKAISSNQITKAFDTWYPLREDYL</sequence>
<dbReference type="InterPro" id="IPR052535">
    <property type="entry name" value="Bacilysin_H2HPP_isomerase"/>
</dbReference>
<dbReference type="SUPFAM" id="SSF51182">
    <property type="entry name" value="RmlC-like cupins"/>
    <property type="match status" value="1"/>
</dbReference>
<dbReference type="PANTHER" id="PTHR40112:SF1">
    <property type="entry name" value="H2HPP ISOMERASE"/>
    <property type="match status" value="1"/>
</dbReference>
<name>X0SCQ5_9ZZZZ</name>
<dbReference type="Gene3D" id="2.60.120.10">
    <property type="entry name" value="Jelly Rolls"/>
    <property type="match status" value="1"/>
</dbReference>
<organism evidence="2">
    <name type="scientific">marine sediment metagenome</name>
    <dbReference type="NCBI Taxonomy" id="412755"/>
    <lineage>
        <taxon>unclassified sequences</taxon>
        <taxon>metagenomes</taxon>
        <taxon>ecological metagenomes</taxon>
    </lineage>
</organism>
<dbReference type="EMBL" id="BARS01000207">
    <property type="protein sequence ID" value="GAF73697.1"/>
    <property type="molecule type" value="Genomic_DNA"/>
</dbReference>
<dbReference type="InterPro" id="IPR011051">
    <property type="entry name" value="RmlC_Cupin_sf"/>
</dbReference>
<evidence type="ECO:0000259" key="1">
    <source>
        <dbReference type="Pfam" id="PF07883"/>
    </source>
</evidence>
<gene>
    <name evidence="2" type="ORF">S01H1_00578</name>
</gene>
<dbReference type="CDD" id="cd02238">
    <property type="entry name" value="cupin_KdgF"/>
    <property type="match status" value="1"/>
</dbReference>
<reference evidence="2" key="1">
    <citation type="journal article" date="2014" name="Front. Microbiol.">
        <title>High frequency of phylogenetically diverse reductive dehalogenase-homologous genes in deep subseafloor sedimentary metagenomes.</title>
        <authorList>
            <person name="Kawai M."/>
            <person name="Futagami T."/>
            <person name="Toyoda A."/>
            <person name="Takaki Y."/>
            <person name="Nishi S."/>
            <person name="Hori S."/>
            <person name="Arai W."/>
            <person name="Tsubouchi T."/>
            <person name="Morono Y."/>
            <person name="Uchiyama I."/>
            <person name="Ito T."/>
            <person name="Fujiyama A."/>
            <person name="Inagaki F."/>
            <person name="Takami H."/>
        </authorList>
    </citation>
    <scope>NUCLEOTIDE SEQUENCE</scope>
    <source>
        <strain evidence="2">Expedition CK06-06</strain>
    </source>
</reference>